<name>A0A2R5FDH8_9STRA</name>
<protein>
    <submittedName>
        <fullName evidence="1">Uncharacterized protein</fullName>
    </submittedName>
</protein>
<gene>
    <name evidence="1" type="ORF">FCC1311_118252</name>
</gene>
<comment type="caution">
    <text evidence="1">The sequence shown here is derived from an EMBL/GenBank/DDBJ whole genome shotgun (WGS) entry which is preliminary data.</text>
</comment>
<dbReference type="AlphaFoldDB" id="A0A2R5FDH8"/>
<sequence>MGAPLLAVAVCGTDDEWNFKYKNKFKNPALRSRLFDSLEVLMWRDAPGAKNRDPEKYIVEHEEPALIMELCSRAKMLQRSPLNI</sequence>
<evidence type="ECO:0000313" key="1">
    <source>
        <dbReference type="EMBL" id="GBG16350.1"/>
    </source>
</evidence>
<dbReference type="EMBL" id="BEYU01001968">
    <property type="protein sequence ID" value="GBG16350.1"/>
    <property type="molecule type" value="Genomic_DNA"/>
</dbReference>
<evidence type="ECO:0000313" key="2">
    <source>
        <dbReference type="Proteomes" id="UP000241890"/>
    </source>
</evidence>
<dbReference type="InParanoid" id="A0A2R5FDH8"/>
<dbReference type="Proteomes" id="UP000241890">
    <property type="component" value="Unassembled WGS sequence"/>
</dbReference>
<reference evidence="1 2" key="1">
    <citation type="submission" date="2017-12" db="EMBL/GenBank/DDBJ databases">
        <title>Sequencing, de novo assembly and annotation of complete genome of a new Thraustochytrid species, strain FCC1311.</title>
        <authorList>
            <person name="Sedici K."/>
            <person name="Godart F."/>
            <person name="Aiese Cigliano R."/>
            <person name="Sanseverino W."/>
            <person name="Barakat M."/>
            <person name="Ortet P."/>
            <person name="Marechal E."/>
            <person name="Cagnac O."/>
            <person name="Amato A."/>
        </authorList>
    </citation>
    <scope>NUCLEOTIDE SEQUENCE [LARGE SCALE GENOMIC DNA]</scope>
</reference>
<keyword evidence="2" id="KW-1185">Reference proteome</keyword>
<proteinExistence type="predicted"/>
<organism evidence="1 2">
    <name type="scientific">Hondaea fermentalgiana</name>
    <dbReference type="NCBI Taxonomy" id="2315210"/>
    <lineage>
        <taxon>Eukaryota</taxon>
        <taxon>Sar</taxon>
        <taxon>Stramenopiles</taxon>
        <taxon>Bigyra</taxon>
        <taxon>Labyrinthulomycetes</taxon>
        <taxon>Thraustochytrida</taxon>
        <taxon>Thraustochytriidae</taxon>
        <taxon>Hondaea</taxon>
    </lineage>
</organism>
<accession>A0A2R5FDH8</accession>